<evidence type="ECO:0000313" key="2">
    <source>
        <dbReference type="Proteomes" id="UP000002630"/>
    </source>
</evidence>
<evidence type="ECO:0000313" key="1">
    <source>
        <dbReference type="EMBL" id="CBN76761.1"/>
    </source>
</evidence>
<keyword evidence="2" id="KW-1185">Reference proteome</keyword>
<sequence length="620" mass="64411">MGANSPSIAPPTATAATAVGVERNAATPASASASATAAAAAAAAADPTSRWLRVRFQRTQLGKMSRFVQFFNSVFGEHVIVTIDETESFVKILWVAGGTIADSVAGYLEHAMQVYQEGPWQPADFSLVQVRLPTHGEDSRTSRFLLSVVHTSHPSTKKLQELSAVYGVVGANVNTNCLRTQPPSSDDGLPRSFAPPNVEAADEMVAQLWGLNHGVQAALDCLVVCPCNKRKSLWLGQRRVRQLQKTGWLRTVKGTKVVLHQRSGTIIATLLPSIASSLANALPRSVQLVDMIDAAAMRNLATPAQLEAFAQAGGGATGEIKVIPVWETSSALVLGLGEETSESAVGKVRNAISEAVRQWAATNVSVPLKANAAHMRQTVSWKNGSANDFKPPLVADLSHAVSAYGVNLWLDGCCLRARVEDLSIKATVEAVLFTEITQQAVEAVLDTKIKQKYLDVLAGATAVADRPSPAAVTTAAAGLPILALPPSEACGPGASNPLSTPEAVANAGSERAPFDAALGDGGDGGEAGGGSGVWVGFEPKAGAAAAAAPASAAAPGTAWSGERASAVTTVPANRFSVGEGAVLEQGSKSTVATSEACLEHTDCGTCWFFARTFVRVHSQD</sequence>
<dbReference type="AlphaFoldDB" id="D8LBQ2"/>
<protein>
    <submittedName>
        <fullName evidence="1">Uncharacterized protein</fullName>
    </submittedName>
</protein>
<dbReference type="Proteomes" id="UP000002630">
    <property type="component" value="Linkage Group LG01"/>
</dbReference>
<accession>D8LBQ2</accession>
<proteinExistence type="predicted"/>
<dbReference type="EMBL" id="FN647682">
    <property type="protein sequence ID" value="CBN76761.1"/>
    <property type="molecule type" value="Genomic_DNA"/>
</dbReference>
<reference evidence="1 2" key="1">
    <citation type="journal article" date="2010" name="Nature">
        <title>The Ectocarpus genome and the independent evolution of multicellularity in brown algae.</title>
        <authorList>
            <person name="Cock J.M."/>
            <person name="Sterck L."/>
            <person name="Rouze P."/>
            <person name="Scornet D."/>
            <person name="Allen A.E."/>
            <person name="Amoutzias G."/>
            <person name="Anthouard V."/>
            <person name="Artiguenave F."/>
            <person name="Aury J.M."/>
            <person name="Badger J.H."/>
            <person name="Beszteri B."/>
            <person name="Billiau K."/>
            <person name="Bonnet E."/>
            <person name="Bothwell J.H."/>
            <person name="Bowler C."/>
            <person name="Boyen C."/>
            <person name="Brownlee C."/>
            <person name="Carrano C.J."/>
            <person name="Charrier B."/>
            <person name="Cho G.Y."/>
            <person name="Coelho S.M."/>
            <person name="Collen J."/>
            <person name="Corre E."/>
            <person name="Da Silva C."/>
            <person name="Delage L."/>
            <person name="Delaroque N."/>
            <person name="Dittami S.M."/>
            <person name="Doulbeau S."/>
            <person name="Elias M."/>
            <person name="Farnham G."/>
            <person name="Gachon C.M."/>
            <person name="Gschloessl B."/>
            <person name="Heesch S."/>
            <person name="Jabbari K."/>
            <person name="Jubin C."/>
            <person name="Kawai H."/>
            <person name="Kimura K."/>
            <person name="Kloareg B."/>
            <person name="Kupper F.C."/>
            <person name="Lang D."/>
            <person name="Le Bail A."/>
            <person name="Leblanc C."/>
            <person name="Lerouge P."/>
            <person name="Lohr M."/>
            <person name="Lopez P.J."/>
            <person name="Martens C."/>
            <person name="Maumus F."/>
            <person name="Michel G."/>
            <person name="Miranda-Saavedra D."/>
            <person name="Morales J."/>
            <person name="Moreau H."/>
            <person name="Motomura T."/>
            <person name="Nagasato C."/>
            <person name="Napoli C.A."/>
            <person name="Nelson D.R."/>
            <person name="Nyvall-Collen P."/>
            <person name="Peters A.F."/>
            <person name="Pommier C."/>
            <person name="Potin P."/>
            <person name="Poulain J."/>
            <person name="Quesneville H."/>
            <person name="Read B."/>
            <person name="Rensing S.A."/>
            <person name="Ritter A."/>
            <person name="Rousvoal S."/>
            <person name="Samanta M."/>
            <person name="Samson G."/>
            <person name="Schroeder D.C."/>
            <person name="Segurens B."/>
            <person name="Strittmatter M."/>
            <person name="Tonon T."/>
            <person name="Tregear J.W."/>
            <person name="Valentin K."/>
            <person name="von Dassow P."/>
            <person name="Yamagishi T."/>
            <person name="Van de Peer Y."/>
            <person name="Wincker P."/>
        </authorList>
    </citation>
    <scope>NUCLEOTIDE SEQUENCE [LARGE SCALE GENOMIC DNA]</scope>
    <source>
        <strain evidence="2">Ec32 / CCAP1310/4</strain>
    </source>
</reference>
<name>D8LBQ2_ECTSI</name>
<organism evidence="1 2">
    <name type="scientific">Ectocarpus siliculosus</name>
    <name type="common">Brown alga</name>
    <name type="synonym">Conferva siliculosa</name>
    <dbReference type="NCBI Taxonomy" id="2880"/>
    <lineage>
        <taxon>Eukaryota</taxon>
        <taxon>Sar</taxon>
        <taxon>Stramenopiles</taxon>
        <taxon>Ochrophyta</taxon>
        <taxon>PX clade</taxon>
        <taxon>Phaeophyceae</taxon>
        <taxon>Ectocarpales</taxon>
        <taxon>Ectocarpaceae</taxon>
        <taxon>Ectocarpus</taxon>
    </lineage>
</organism>
<dbReference type="EMBL" id="FN649726">
    <property type="protein sequence ID" value="CBN76761.1"/>
    <property type="molecule type" value="Genomic_DNA"/>
</dbReference>
<dbReference type="InParanoid" id="D8LBQ2"/>
<gene>
    <name evidence="1" type="ORF">Esi_0000_0582</name>
</gene>